<comment type="similarity">
    <text evidence="1">Belongs to the transferase hexapeptide repeat family.</text>
</comment>
<dbReference type="EMBL" id="JWIZ01000048">
    <property type="protein sequence ID" value="KMK51129.1"/>
    <property type="molecule type" value="Genomic_DNA"/>
</dbReference>
<dbReference type="GO" id="GO:0016740">
    <property type="term" value="F:transferase activity"/>
    <property type="evidence" value="ECO:0007669"/>
    <property type="project" value="UniProtKB-KW"/>
</dbReference>
<comment type="caution">
    <text evidence="6">The sequence shown here is derived from an EMBL/GenBank/DDBJ whole genome shotgun (WGS) entry which is preliminary data.</text>
</comment>
<dbReference type="PANTHER" id="PTHR43300:SF7">
    <property type="entry name" value="UDP-N-ACETYLBACILLOSAMINE N-ACETYLTRANSFERASE"/>
    <property type="match status" value="1"/>
</dbReference>
<protein>
    <submittedName>
        <fullName evidence="6">Shikimate dehydrogenase</fullName>
    </submittedName>
</protein>
<dbReference type="STRING" id="67855.RO21_07955"/>
<evidence type="ECO:0000313" key="6">
    <source>
        <dbReference type="EMBL" id="KMK51129.1"/>
    </source>
</evidence>
<dbReference type="AlphaFoldDB" id="A0A0J5P6N1"/>
<dbReference type="CDD" id="cd03360">
    <property type="entry name" value="LbH_AT_putative"/>
    <property type="match status" value="1"/>
</dbReference>
<dbReference type="InterPro" id="IPR041561">
    <property type="entry name" value="PglD_N"/>
</dbReference>
<evidence type="ECO:0000256" key="3">
    <source>
        <dbReference type="ARBA" id="ARBA00022737"/>
    </source>
</evidence>
<reference evidence="6 7" key="1">
    <citation type="submission" date="2014-12" db="EMBL/GenBank/DDBJ databases">
        <title>Reclassification of Actinobacillus muris as Muribacter muris.</title>
        <authorList>
            <person name="Christensen H."/>
            <person name="Nicklas W."/>
            <person name="Bisgaard M."/>
        </authorList>
    </citation>
    <scope>NUCLEOTIDE SEQUENCE [LARGE SCALE GENOMIC DNA]</scope>
    <source>
        <strain evidence="6 7">Ackerman80-443D</strain>
    </source>
</reference>
<keyword evidence="3" id="KW-0677">Repeat</keyword>
<dbReference type="PROSITE" id="PS00101">
    <property type="entry name" value="HEXAPEP_TRANSFERASES"/>
    <property type="match status" value="1"/>
</dbReference>
<dbReference type="PANTHER" id="PTHR43300">
    <property type="entry name" value="ACETYLTRANSFERASE"/>
    <property type="match status" value="1"/>
</dbReference>
<dbReference type="Gene3D" id="2.160.10.10">
    <property type="entry name" value="Hexapeptide repeat proteins"/>
    <property type="match status" value="1"/>
</dbReference>
<dbReference type="SUPFAM" id="SSF51161">
    <property type="entry name" value="Trimeric LpxA-like enzymes"/>
    <property type="match status" value="1"/>
</dbReference>
<evidence type="ECO:0000256" key="2">
    <source>
        <dbReference type="ARBA" id="ARBA00022679"/>
    </source>
</evidence>
<dbReference type="PATRIC" id="fig|67855.3.peg.1633"/>
<name>A0A0J5P6N1_9PAST</name>
<accession>A0A0J5P6N1</accession>
<dbReference type="InterPro" id="IPR050179">
    <property type="entry name" value="Trans_hexapeptide_repeat"/>
</dbReference>
<dbReference type="Pfam" id="PF17836">
    <property type="entry name" value="PglD_N"/>
    <property type="match status" value="1"/>
</dbReference>
<feature type="binding site" evidence="4">
    <location>
        <position position="68"/>
    </location>
    <ligand>
        <name>substrate</name>
    </ligand>
</feature>
<feature type="domain" description="PglD N-terminal" evidence="5">
    <location>
        <begin position="4"/>
        <end position="74"/>
    </location>
</feature>
<evidence type="ECO:0000256" key="1">
    <source>
        <dbReference type="ARBA" id="ARBA00007274"/>
    </source>
</evidence>
<keyword evidence="7" id="KW-1185">Reference proteome</keyword>
<sequence length="209" mass="22370">MKQKVILIGAGGYAKSVLDSLDPEQFEFCGFIDNFKPVGTLHLGFPILADTIEHFNERAHYHYFISIGNNTHRLDKFLTLQKYGCSLINVVDSSAVVSRFASLGTGVFVGKMAIINSGVTVGDNVIVNTKALIEHGCQVGNHSNISTNTTLNGDVIVEDYCFVGSSSVVTGQLRVGESAIVGAGAVVIRNVEPRTVVAGVPAKLIKEMK</sequence>
<proteinExistence type="inferred from homology"/>
<dbReference type="NCBIfam" id="TIGR03570">
    <property type="entry name" value="NeuD_NnaD"/>
    <property type="match status" value="1"/>
</dbReference>
<dbReference type="Gene3D" id="3.40.50.20">
    <property type="match status" value="1"/>
</dbReference>
<keyword evidence="2" id="KW-0808">Transferase</keyword>
<gene>
    <name evidence="6" type="ORF">RO21_07955</name>
</gene>
<dbReference type="InterPro" id="IPR011004">
    <property type="entry name" value="Trimer_LpxA-like_sf"/>
</dbReference>
<dbReference type="Proteomes" id="UP000036270">
    <property type="component" value="Unassembled WGS sequence"/>
</dbReference>
<evidence type="ECO:0000313" key="7">
    <source>
        <dbReference type="Proteomes" id="UP000036270"/>
    </source>
</evidence>
<dbReference type="InterPro" id="IPR018357">
    <property type="entry name" value="Hexapep_transf_CS"/>
</dbReference>
<dbReference type="InterPro" id="IPR020019">
    <property type="entry name" value="AcTrfase_PglD-like"/>
</dbReference>
<evidence type="ECO:0000259" key="5">
    <source>
        <dbReference type="Pfam" id="PF17836"/>
    </source>
</evidence>
<evidence type="ECO:0000256" key="4">
    <source>
        <dbReference type="PIRSR" id="PIRSR620019-2"/>
    </source>
</evidence>
<organism evidence="6 7">
    <name type="scientific">Muribacter muris</name>
    <dbReference type="NCBI Taxonomy" id="67855"/>
    <lineage>
        <taxon>Bacteria</taxon>
        <taxon>Pseudomonadati</taxon>
        <taxon>Pseudomonadota</taxon>
        <taxon>Gammaproteobacteria</taxon>
        <taxon>Pasteurellales</taxon>
        <taxon>Pasteurellaceae</taxon>
        <taxon>Muribacter</taxon>
    </lineage>
</organism>
<dbReference type="RefSeq" id="WP_047977266.1">
    <property type="nucleotide sequence ID" value="NZ_JWIZ01000048.1"/>
</dbReference>